<accession>A0ABQ9HW31</accession>
<evidence type="ECO:0000313" key="1">
    <source>
        <dbReference type="EMBL" id="KAJ8888291.1"/>
    </source>
</evidence>
<name>A0ABQ9HW31_9NEOP</name>
<comment type="caution">
    <text evidence="1">The sequence shown here is derived from an EMBL/GenBank/DDBJ whole genome shotgun (WGS) entry which is preliminary data.</text>
</comment>
<proteinExistence type="predicted"/>
<keyword evidence="2" id="KW-1185">Reference proteome</keyword>
<sequence>MVMKRLFFRAIPTRTLAERKERCVGGKKAKERISVFMCGDMMGDLEKLLAFEKTASPRSFKGLDRDSLTVQ</sequence>
<organism evidence="1 2">
    <name type="scientific">Dryococelus australis</name>
    <dbReference type="NCBI Taxonomy" id="614101"/>
    <lineage>
        <taxon>Eukaryota</taxon>
        <taxon>Metazoa</taxon>
        <taxon>Ecdysozoa</taxon>
        <taxon>Arthropoda</taxon>
        <taxon>Hexapoda</taxon>
        <taxon>Insecta</taxon>
        <taxon>Pterygota</taxon>
        <taxon>Neoptera</taxon>
        <taxon>Polyneoptera</taxon>
        <taxon>Phasmatodea</taxon>
        <taxon>Verophasmatodea</taxon>
        <taxon>Anareolatae</taxon>
        <taxon>Phasmatidae</taxon>
        <taxon>Eurycanthinae</taxon>
        <taxon>Dryococelus</taxon>
    </lineage>
</organism>
<dbReference type="EMBL" id="JARBHB010000003">
    <property type="protein sequence ID" value="KAJ8888291.1"/>
    <property type="molecule type" value="Genomic_DNA"/>
</dbReference>
<evidence type="ECO:0000313" key="2">
    <source>
        <dbReference type="Proteomes" id="UP001159363"/>
    </source>
</evidence>
<protein>
    <submittedName>
        <fullName evidence="1">Uncharacterized protein</fullName>
    </submittedName>
</protein>
<gene>
    <name evidence="1" type="ORF">PR048_007778</name>
</gene>
<dbReference type="Proteomes" id="UP001159363">
    <property type="component" value="Chromosome 3"/>
</dbReference>
<reference evidence="1 2" key="1">
    <citation type="submission" date="2023-02" db="EMBL/GenBank/DDBJ databases">
        <title>LHISI_Scaffold_Assembly.</title>
        <authorList>
            <person name="Stuart O.P."/>
            <person name="Cleave R."/>
            <person name="Magrath M.J.L."/>
            <person name="Mikheyev A.S."/>
        </authorList>
    </citation>
    <scope>NUCLEOTIDE SEQUENCE [LARGE SCALE GENOMIC DNA]</scope>
    <source>
        <strain evidence="1">Daus_M_001</strain>
        <tissue evidence="1">Leg muscle</tissue>
    </source>
</reference>